<dbReference type="PANTHER" id="PTHR32089:SF112">
    <property type="entry name" value="LYSOZYME-LIKE PROTEIN-RELATED"/>
    <property type="match status" value="1"/>
</dbReference>
<feature type="coiled-coil region" evidence="7">
    <location>
        <begin position="354"/>
        <end position="391"/>
    </location>
</feature>
<keyword evidence="4 6" id="KW-0807">Transducer</keyword>
<keyword evidence="3 8" id="KW-0472">Membrane</keyword>
<evidence type="ECO:0000256" key="2">
    <source>
        <dbReference type="ARBA" id="ARBA00022475"/>
    </source>
</evidence>
<dbReference type="AlphaFoldDB" id="A0A1M5WE33"/>
<dbReference type="EMBL" id="FQXD01000016">
    <property type="protein sequence ID" value="SHH85720.1"/>
    <property type="molecule type" value="Genomic_DNA"/>
</dbReference>
<evidence type="ECO:0000256" key="8">
    <source>
        <dbReference type="SAM" id="Phobius"/>
    </source>
</evidence>
<evidence type="ECO:0000256" key="1">
    <source>
        <dbReference type="ARBA" id="ARBA00004236"/>
    </source>
</evidence>
<keyword evidence="8" id="KW-0812">Transmembrane</keyword>
<dbReference type="PROSITE" id="PS50885">
    <property type="entry name" value="HAMP"/>
    <property type="match status" value="1"/>
</dbReference>
<evidence type="ECO:0000256" key="4">
    <source>
        <dbReference type="ARBA" id="ARBA00023224"/>
    </source>
</evidence>
<keyword evidence="8" id="KW-1133">Transmembrane helix</keyword>
<evidence type="ECO:0000256" key="7">
    <source>
        <dbReference type="SAM" id="Coils"/>
    </source>
</evidence>
<organism evidence="11 12">
    <name type="scientific">Virgibacillus chiguensis</name>
    <dbReference type="NCBI Taxonomy" id="411959"/>
    <lineage>
        <taxon>Bacteria</taxon>
        <taxon>Bacillati</taxon>
        <taxon>Bacillota</taxon>
        <taxon>Bacilli</taxon>
        <taxon>Bacillales</taxon>
        <taxon>Bacillaceae</taxon>
        <taxon>Virgibacillus</taxon>
    </lineage>
</organism>
<feature type="transmembrane region" description="Helical" evidence="8">
    <location>
        <begin position="12"/>
        <end position="34"/>
    </location>
</feature>
<proteinExistence type="inferred from homology"/>
<keyword evidence="7" id="KW-0175">Coiled coil</keyword>
<dbReference type="SUPFAM" id="SSF58104">
    <property type="entry name" value="Methyl-accepting chemotaxis protein (MCP) signaling domain"/>
    <property type="match status" value="1"/>
</dbReference>
<dbReference type="Pfam" id="PF12729">
    <property type="entry name" value="4HB_MCP_1"/>
    <property type="match status" value="1"/>
</dbReference>
<dbReference type="Gene3D" id="6.10.340.10">
    <property type="match status" value="1"/>
</dbReference>
<accession>A0A1M5WE33</accession>
<keyword evidence="2" id="KW-1003">Cell membrane</keyword>
<evidence type="ECO:0000313" key="12">
    <source>
        <dbReference type="Proteomes" id="UP000184079"/>
    </source>
</evidence>
<feature type="transmembrane region" description="Helical" evidence="8">
    <location>
        <begin position="183"/>
        <end position="206"/>
    </location>
</feature>
<gene>
    <name evidence="11" type="ORF">SAMN05421807_1163</name>
</gene>
<dbReference type="PANTHER" id="PTHR32089">
    <property type="entry name" value="METHYL-ACCEPTING CHEMOTAXIS PROTEIN MCPB"/>
    <property type="match status" value="1"/>
</dbReference>
<evidence type="ECO:0000259" key="9">
    <source>
        <dbReference type="PROSITE" id="PS50111"/>
    </source>
</evidence>
<dbReference type="InterPro" id="IPR003660">
    <property type="entry name" value="HAMP_dom"/>
</dbReference>
<dbReference type="Gene3D" id="1.10.287.950">
    <property type="entry name" value="Methyl-accepting chemotaxis protein"/>
    <property type="match status" value="1"/>
</dbReference>
<dbReference type="SMART" id="SM00283">
    <property type="entry name" value="MA"/>
    <property type="match status" value="1"/>
</dbReference>
<sequence length="568" mass="63263">MKRFLRFNYVKNKLIIGYVSIIVALIITAVYHFYTAKQVHEEVESVISTEVVAVQKVERLHANLLEQQALAMGFLLKEDDTIRKDYEQRQAEGKHLIEEVQTMASAKQWHELSNKQKEWQQEVKKRLNKIDDRETTSNLANANVQTLGSEVSSIMQEMVDNQTKKLENIQEQAVSNAKESQTWFVILTASIILFIVAISVLTVRSITIPIHQLRARIKGIAEGNVQPEPLPINTGGELGQMMEATSTISENINNFLGKVNHVSNTISNYGQSFTRSAQEVMEGAEQIATTMQELAVGSETQANRASDLAMNMETFSTKMSDTNDQGKLIDQASQEILTMTEEGQQMMKSSSEQMDQIDKIVKEAVDKVRQLDEQSQEINHLVETIQDIAQQTNLLALNAAIEAARAGEHGKGFAVVAAEVRKLAEQVSDSVTNITGIVTHIKHNSNLVTNTLENSYEEVGTGTKQIHATQQTFDGITMFVNEMVQVIKTISSHLEEMKDNSSKMNTAIHEIASVTEESSAGIEQTAASAQQSSAAMGEVVDQSKDLDNLRHELHEMVHIFNKGNIHEE</sequence>
<protein>
    <submittedName>
        <fullName evidence="11">Methyl-accepting chemotaxis protein</fullName>
    </submittedName>
</protein>
<evidence type="ECO:0000256" key="3">
    <source>
        <dbReference type="ARBA" id="ARBA00023136"/>
    </source>
</evidence>
<reference evidence="12" key="1">
    <citation type="submission" date="2016-11" db="EMBL/GenBank/DDBJ databases">
        <authorList>
            <person name="Varghese N."/>
            <person name="Submissions S."/>
        </authorList>
    </citation>
    <scope>NUCLEOTIDE SEQUENCE [LARGE SCALE GENOMIC DNA]</scope>
    <source>
        <strain evidence="12">CGMCC 1.6496</strain>
    </source>
</reference>
<dbReference type="GO" id="GO:0005886">
    <property type="term" value="C:plasma membrane"/>
    <property type="evidence" value="ECO:0007669"/>
    <property type="project" value="UniProtKB-SubCell"/>
</dbReference>
<name>A0A1M5WE33_9BACI</name>
<dbReference type="OrthoDB" id="2168386at2"/>
<evidence type="ECO:0000256" key="6">
    <source>
        <dbReference type="PROSITE-ProRule" id="PRU00284"/>
    </source>
</evidence>
<dbReference type="Proteomes" id="UP000184079">
    <property type="component" value="Unassembled WGS sequence"/>
</dbReference>
<dbReference type="CDD" id="cd11386">
    <property type="entry name" value="MCP_signal"/>
    <property type="match status" value="1"/>
</dbReference>
<evidence type="ECO:0000256" key="5">
    <source>
        <dbReference type="ARBA" id="ARBA00029447"/>
    </source>
</evidence>
<comment type="similarity">
    <text evidence="5">Belongs to the methyl-accepting chemotaxis (MCP) protein family.</text>
</comment>
<feature type="domain" description="Methyl-accepting transducer" evidence="9">
    <location>
        <begin position="276"/>
        <end position="526"/>
    </location>
</feature>
<evidence type="ECO:0000259" key="10">
    <source>
        <dbReference type="PROSITE" id="PS50885"/>
    </source>
</evidence>
<dbReference type="RefSeq" id="WP_073011740.1">
    <property type="nucleotide sequence ID" value="NZ_FQXD01000016.1"/>
</dbReference>
<evidence type="ECO:0000313" key="11">
    <source>
        <dbReference type="EMBL" id="SHH85720.1"/>
    </source>
</evidence>
<comment type="subcellular location">
    <subcellularLocation>
        <location evidence="1">Cell membrane</location>
    </subcellularLocation>
</comment>
<dbReference type="InterPro" id="IPR004089">
    <property type="entry name" value="MCPsignal_dom"/>
</dbReference>
<dbReference type="InterPro" id="IPR024478">
    <property type="entry name" value="HlyB_4HB_MCP"/>
</dbReference>
<feature type="domain" description="HAMP" evidence="10">
    <location>
        <begin position="204"/>
        <end position="257"/>
    </location>
</feature>
<keyword evidence="12" id="KW-1185">Reference proteome</keyword>
<dbReference type="GO" id="GO:0007165">
    <property type="term" value="P:signal transduction"/>
    <property type="evidence" value="ECO:0007669"/>
    <property type="project" value="UniProtKB-KW"/>
</dbReference>
<dbReference type="PROSITE" id="PS50111">
    <property type="entry name" value="CHEMOTAXIS_TRANSDUC_2"/>
    <property type="match status" value="1"/>
</dbReference>
<dbReference type="Pfam" id="PF00015">
    <property type="entry name" value="MCPsignal"/>
    <property type="match status" value="1"/>
</dbReference>